<dbReference type="EMBL" id="FPJE01000010">
    <property type="protein sequence ID" value="SFW52695.1"/>
    <property type="molecule type" value="Genomic_DNA"/>
</dbReference>
<evidence type="ECO:0000313" key="4">
    <source>
        <dbReference type="Proteomes" id="UP000182248"/>
    </source>
</evidence>
<dbReference type="InterPro" id="IPR024079">
    <property type="entry name" value="MetalloPept_cat_dom_sf"/>
</dbReference>
<dbReference type="SUPFAM" id="SSF55486">
    <property type="entry name" value="Metalloproteases ('zincins'), catalytic domain"/>
    <property type="match status" value="1"/>
</dbReference>
<organism evidence="3 4">
    <name type="scientific">Sinomicrobium oceani</name>
    <dbReference type="NCBI Taxonomy" id="1150368"/>
    <lineage>
        <taxon>Bacteria</taxon>
        <taxon>Pseudomonadati</taxon>
        <taxon>Bacteroidota</taxon>
        <taxon>Flavobacteriia</taxon>
        <taxon>Flavobacteriales</taxon>
        <taxon>Flavobacteriaceae</taxon>
        <taxon>Sinomicrobium</taxon>
    </lineage>
</organism>
<dbReference type="GO" id="GO:0006508">
    <property type="term" value="P:proteolysis"/>
    <property type="evidence" value="ECO:0007669"/>
    <property type="project" value="InterPro"/>
</dbReference>
<proteinExistence type="predicted"/>
<feature type="chain" id="PRO_5012588820" evidence="1">
    <location>
        <begin position="21"/>
        <end position="244"/>
    </location>
</feature>
<dbReference type="OrthoDB" id="8455098at2"/>
<dbReference type="RefSeq" id="WP_072317360.1">
    <property type="nucleotide sequence ID" value="NZ_FPJE01000010.1"/>
</dbReference>
<dbReference type="AlphaFoldDB" id="A0A1K1PYH4"/>
<dbReference type="InterPro" id="IPR001506">
    <property type="entry name" value="Peptidase_M12A"/>
</dbReference>
<dbReference type="SMART" id="SM00235">
    <property type="entry name" value="ZnMc"/>
    <property type="match status" value="1"/>
</dbReference>
<evidence type="ECO:0000259" key="2">
    <source>
        <dbReference type="SMART" id="SM00235"/>
    </source>
</evidence>
<evidence type="ECO:0000313" key="3">
    <source>
        <dbReference type="EMBL" id="SFW52695.1"/>
    </source>
</evidence>
<evidence type="ECO:0000256" key="1">
    <source>
        <dbReference type="SAM" id="SignalP"/>
    </source>
</evidence>
<accession>A0A1K1PYH4</accession>
<sequence length="244" mass="27566">MKATKIIFLLLLTISLFVVSCNDDDTLPDGTTTTPRAVTMENDAREKGILWEHNDTINIYFLNGTASQKDSVKKYVTDWDNIINLTFSYKEHAKNAEVRIYFDPTTSSGWSKIGKKACLSVVDTTRPTMALYKNIATKPKSLVFDKGTIRHEFGHMLGLIHEQLRPDSGIAWKDSLNIRGGGEQILEQDLEHYVRSEYDPLSIMHYSVRNTETTDSSSLPGYIAHGELSAKDIEFIKSLYPPQD</sequence>
<name>A0A1K1PYH4_9FLAO</name>
<feature type="signal peptide" evidence="1">
    <location>
        <begin position="1"/>
        <end position="20"/>
    </location>
</feature>
<feature type="domain" description="Peptidase metallopeptidase" evidence="2">
    <location>
        <begin position="47"/>
        <end position="200"/>
    </location>
</feature>
<dbReference type="Gene3D" id="3.40.390.10">
    <property type="entry name" value="Collagenase (Catalytic Domain)"/>
    <property type="match status" value="1"/>
</dbReference>
<dbReference type="InterPro" id="IPR006026">
    <property type="entry name" value="Peptidase_Metallo"/>
</dbReference>
<dbReference type="GO" id="GO:0008270">
    <property type="term" value="F:zinc ion binding"/>
    <property type="evidence" value="ECO:0007669"/>
    <property type="project" value="InterPro"/>
</dbReference>
<protein>
    <submittedName>
        <fullName evidence="3">Astacin (Peptidase family M12A)</fullName>
    </submittedName>
</protein>
<keyword evidence="1" id="KW-0732">Signal</keyword>
<dbReference type="Proteomes" id="UP000182248">
    <property type="component" value="Unassembled WGS sequence"/>
</dbReference>
<dbReference type="STRING" id="1150368.SAMN02927921_02148"/>
<dbReference type="PRINTS" id="PR00480">
    <property type="entry name" value="ASTACIN"/>
</dbReference>
<gene>
    <name evidence="3" type="ORF">SAMN02927921_02148</name>
</gene>
<dbReference type="PROSITE" id="PS51257">
    <property type="entry name" value="PROKAR_LIPOPROTEIN"/>
    <property type="match status" value="1"/>
</dbReference>
<dbReference type="Pfam" id="PF01400">
    <property type="entry name" value="Astacin"/>
    <property type="match status" value="1"/>
</dbReference>
<reference evidence="3 4" key="1">
    <citation type="submission" date="2016-11" db="EMBL/GenBank/DDBJ databases">
        <authorList>
            <person name="Jaros S."/>
            <person name="Januszkiewicz K."/>
            <person name="Wedrychowicz H."/>
        </authorList>
    </citation>
    <scope>NUCLEOTIDE SEQUENCE [LARGE SCALE GENOMIC DNA]</scope>
    <source>
        <strain evidence="3 4">CGMCC 1.12145</strain>
    </source>
</reference>
<dbReference type="GO" id="GO:0004222">
    <property type="term" value="F:metalloendopeptidase activity"/>
    <property type="evidence" value="ECO:0007669"/>
    <property type="project" value="InterPro"/>
</dbReference>
<keyword evidence="4" id="KW-1185">Reference proteome</keyword>